<keyword evidence="1" id="KW-0472">Membrane</keyword>
<evidence type="ECO:0000313" key="3">
    <source>
        <dbReference type="Proteomes" id="UP000587880"/>
    </source>
</evidence>
<sequence>MDEDRRKKLEELSQASPLEVTKKLQEFEIYDKKSSQQIIDEVYAEFESGEHLTDSVLKPVFMSIVDGLLEATALGKAARKKGLTASRVLDECEQFTYSGQQKNETNVNGYTEYKNAREFDSVNSNMEQKYNGEARSKLYEDKSIMDKYKEDRVIGDKTLVDEYTGKRNLYLKQNNPNQHYNDETHRKQAQPDHIVPLKQVHDKFKSNYALDDTDIKRIANIEENFAVTSAEINQVKKEMSNSQYIKWMEENGRTVDEQTKANMLRMQKEAEKAVDNKANERIKNNLMGSGEVNEATFNAHIEKFKEENGRTPDPQEKRAIEAKLKKEKTKEIYGTAMGNAADQAKEYAVGNVILFIVKPLYFELKDIIKNGMTEGVGADSTIKALKIRFGRVKNYVIENAKGFLGDNILDFIKGFISSLIEGIISLFVGVFKQVLKLIKEGIKIFVQSAKILFGKDAKEMSAAQKGDAIIKIIGGSVIAIAGIGIEALLNKIGIGEPWSVVLSTILSGIASALFMYLLDKADLFSAKSEKRRNRIIEIFDERIKEIKEAADDFDVVVIDTLRRQREEFENIKGDITLGLDSNNINTINQGLYRMAKFYKVDLQYSNTREFVEYFDSEESIEL</sequence>
<accession>A0A7X9SKS0</accession>
<keyword evidence="1" id="KW-0812">Transmembrane</keyword>
<dbReference type="AlphaFoldDB" id="A0A7X9SKS0"/>
<reference evidence="2 3" key="1">
    <citation type="submission" date="2020-04" db="EMBL/GenBank/DDBJ databases">
        <authorList>
            <person name="Hitch T.C.A."/>
            <person name="Wylensek D."/>
            <person name="Clavel T."/>
        </authorList>
    </citation>
    <scope>NUCLEOTIDE SEQUENCE [LARGE SCALE GENOMIC DNA]</scope>
    <source>
        <strain evidence="2 3">WB01_NA02</strain>
    </source>
</reference>
<dbReference type="EMBL" id="JABAGD010000003">
    <property type="protein sequence ID" value="NMF03700.1"/>
    <property type="molecule type" value="Genomic_DNA"/>
</dbReference>
<organism evidence="2 3">
    <name type="scientific">Clostridium beijerinckii</name>
    <name type="common">Clostridium MP</name>
    <dbReference type="NCBI Taxonomy" id="1520"/>
    <lineage>
        <taxon>Bacteria</taxon>
        <taxon>Bacillati</taxon>
        <taxon>Bacillota</taxon>
        <taxon>Clostridia</taxon>
        <taxon>Eubacteriales</taxon>
        <taxon>Clostridiaceae</taxon>
        <taxon>Clostridium</taxon>
    </lineage>
</organism>
<name>A0A7X9SKS0_CLOBE</name>
<feature type="transmembrane region" description="Helical" evidence="1">
    <location>
        <begin position="497"/>
        <end position="518"/>
    </location>
</feature>
<dbReference type="RefSeq" id="WP_168981044.1">
    <property type="nucleotide sequence ID" value="NZ_JABAGD010000003.1"/>
</dbReference>
<proteinExistence type="predicted"/>
<gene>
    <name evidence="2" type="ORF">HF849_02875</name>
</gene>
<dbReference type="Proteomes" id="UP000587880">
    <property type="component" value="Unassembled WGS sequence"/>
</dbReference>
<feature type="transmembrane region" description="Helical" evidence="1">
    <location>
        <begin position="468"/>
        <end position="485"/>
    </location>
</feature>
<keyword evidence="1" id="KW-1133">Transmembrane helix</keyword>
<evidence type="ECO:0000313" key="2">
    <source>
        <dbReference type="EMBL" id="NMF03700.1"/>
    </source>
</evidence>
<evidence type="ECO:0000256" key="1">
    <source>
        <dbReference type="SAM" id="Phobius"/>
    </source>
</evidence>
<protein>
    <submittedName>
        <fullName evidence="2">DNA repair protein</fullName>
    </submittedName>
</protein>
<feature type="transmembrane region" description="Helical" evidence="1">
    <location>
        <begin position="411"/>
        <end position="431"/>
    </location>
</feature>
<comment type="caution">
    <text evidence="2">The sequence shown here is derived from an EMBL/GenBank/DDBJ whole genome shotgun (WGS) entry which is preliminary data.</text>
</comment>